<keyword evidence="1" id="KW-0472">Membrane</keyword>
<feature type="transmembrane region" description="Helical" evidence="1">
    <location>
        <begin position="100"/>
        <end position="120"/>
    </location>
</feature>
<dbReference type="PANTHER" id="PTHR20992">
    <property type="entry name" value="AT15442P-RELATED"/>
    <property type="match status" value="1"/>
</dbReference>
<dbReference type="AlphaFoldDB" id="A0A2H0UQD4"/>
<proteinExistence type="predicted"/>
<accession>A0A2H0UQD4</accession>
<feature type="transmembrane region" description="Helical" evidence="1">
    <location>
        <begin position="66"/>
        <end position="88"/>
    </location>
</feature>
<dbReference type="Proteomes" id="UP000230903">
    <property type="component" value="Unassembled WGS sequence"/>
</dbReference>
<dbReference type="Pfam" id="PF04087">
    <property type="entry name" value="DUF389"/>
    <property type="match status" value="1"/>
</dbReference>
<feature type="transmembrane region" description="Helical" evidence="1">
    <location>
        <begin position="42"/>
        <end position="60"/>
    </location>
</feature>
<evidence type="ECO:0000313" key="3">
    <source>
        <dbReference type="Proteomes" id="UP000230903"/>
    </source>
</evidence>
<organism evidence="2 3">
    <name type="scientific">Candidatus Harrisonbacteria bacterium CG10_big_fil_rev_8_21_14_0_10_45_28</name>
    <dbReference type="NCBI Taxonomy" id="1974586"/>
    <lineage>
        <taxon>Bacteria</taxon>
        <taxon>Candidatus Harrisoniibacteriota</taxon>
    </lineage>
</organism>
<feature type="transmembrane region" description="Helical" evidence="1">
    <location>
        <begin position="194"/>
        <end position="218"/>
    </location>
</feature>
<evidence type="ECO:0000256" key="1">
    <source>
        <dbReference type="SAM" id="Phobius"/>
    </source>
</evidence>
<sequence>MRVLRKKNKVVAKDEKALLEITKYEQYRTVEDLFTRSQANTAYYMLLALSSIIIAAGLLLNNVPIVIGGMLVAPVLTPLLLFGLAFSIGEFAVIRRVGRLMIMSFSIILVLSFFLTTILGHHREVFEITNTLETALLYFVVAVASGIAGTFALSRKELSEVLPGVAVAISLVPPLALVGIWLSDLNLVLARFYLLIFSFNLFGILVGSVVVFSMLGFYQTKEKVELHEEAEAKRIEKKKLAKKKEKKEGV</sequence>
<dbReference type="PANTHER" id="PTHR20992:SF9">
    <property type="entry name" value="AT15442P-RELATED"/>
    <property type="match status" value="1"/>
</dbReference>
<feature type="transmembrane region" description="Helical" evidence="1">
    <location>
        <begin position="161"/>
        <end position="182"/>
    </location>
</feature>
<comment type="caution">
    <text evidence="2">The sequence shown here is derived from an EMBL/GenBank/DDBJ whole genome shotgun (WGS) entry which is preliminary data.</text>
</comment>
<dbReference type="InterPro" id="IPR005240">
    <property type="entry name" value="DUF389"/>
</dbReference>
<dbReference type="EMBL" id="PFBC01000035">
    <property type="protein sequence ID" value="PIR87876.1"/>
    <property type="molecule type" value="Genomic_DNA"/>
</dbReference>
<evidence type="ECO:0000313" key="2">
    <source>
        <dbReference type="EMBL" id="PIR87876.1"/>
    </source>
</evidence>
<keyword evidence="1" id="KW-0812">Transmembrane</keyword>
<reference evidence="3" key="1">
    <citation type="submission" date="2017-09" db="EMBL/GenBank/DDBJ databases">
        <title>Depth-based differentiation of microbial function through sediment-hosted aquifers and enrichment of novel symbionts in the deep terrestrial subsurface.</title>
        <authorList>
            <person name="Probst A.J."/>
            <person name="Ladd B."/>
            <person name="Jarett J.K."/>
            <person name="Geller-Mcgrath D.E."/>
            <person name="Sieber C.M.K."/>
            <person name="Emerson J.B."/>
            <person name="Anantharaman K."/>
            <person name="Thomas B.C."/>
            <person name="Malmstrom R."/>
            <person name="Stieglmeier M."/>
            <person name="Klingl A."/>
            <person name="Woyke T."/>
            <person name="Ryan C.M."/>
            <person name="Banfield J.F."/>
        </authorList>
    </citation>
    <scope>NUCLEOTIDE SEQUENCE [LARGE SCALE GENOMIC DNA]</scope>
</reference>
<keyword evidence="1" id="KW-1133">Transmembrane helix</keyword>
<dbReference type="NCBIfam" id="TIGR00341">
    <property type="entry name" value="TIGR00341 family protein"/>
    <property type="match status" value="1"/>
</dbReference>
<feature type="transmembrane region" description="Helical" evidence="1">
    <location>
        <begin position="135"/>
        <end position="154"/>
    </location>
</feature>
<protein>
    <submittedName>
        <fullName evidence="2">TIGR00341 family protein</fullName>
    </submittedName>
</protein>
<gene>
    <name evidence="2" type="ORF">COU10_02170</name>
</gene>
<name>A0A2H0UQD4_9BACT</name>